<dbReference type="PANTHER" id="PTHR11461:SF211">
    <property type="entry name" value="GH10112P-RELATED"/>
    <property type="match status" value="1"/>
</dbReference>
<feature type="chain" id="PRO_5010240909" evidence="4">
    <location>
        <begin position="18"/>
        <end position="440"/>
    </location>
</feature>
<organism evidence="6 7">
    <name type="scientific">Lingula anatina</name>
    <name type="common">Brachiopod</name>
    <name type="synonym">Lingula unguis</name>
    <dbReference type="NCBI Taxonomy" id="7574"/>
    <lineage>
        <taxon>Eukaryota</taxon>
        <taxon>Metazoa</taxon>
        <taxon>Spiralia</taxon>
        <taxon>Lophotrochozoa</taxon>
        <taxon>Brachiopoda</taxon>
        <taxon>Linguliformea</taxon>
        <taxon>Lingulata</taxon>
        <taxon>Lingulida</taxon>
        <taxon>Linguloidea</taxon>
        <taxon>Lingulidae</taxon>
        <taxon>Lingula</taxon>
    </lineage>
</organism>
<accession>A0A1S3H6F9</accession>
<dbReference type="CDD" id="cd00172">
    <property type="entry name" value="serpin"/>
    <property type="match status" value="1"/>
</dbReference>
<dbReference type="GO" id="GO:0005615">
    <property type="term" value="C:extracellular space"/>
    <property type="evidence" value="ECO:0007669"/>
    <property type="project" value="InterPro"/>
</dbReference>
<feature type="signal peptide" evidence="4">
    <location>
        <begin position="1"/>
        <end position="17"/>
    </location>
</feature>
<dbReference type="FunFam" id="3.30.497.10:FF:000001">
    <property type="entry name" value="Serine protease inhibitor"/>
    <property type="match status" value="1"/>
</dbReference>
<keyword evidence="4" id="KW-0732">Signal</keyword>
<dbReference type="OrthoDB" id="1063785at2759"/>
<dbReference type="GeneID" id="106151835"/>
<dbReference type="RefSeq" id="XP_013380714.1">
    <property type="nucleotide sequence ID" value="XM_013525260.1"/>
</dbReference>
<dbReference type="Gene3D" id="2.30.39.10">
    <property type="entry name" value="Alpha-1-antitrypsin, domain 1"/>
    <property type="match status" value="1"/>
</dbReference>
<evidence type="ECO:0000313" key="6">
    <source>
        <dbReference type="Proteomes" id="UP000085678"/>
    </source>
</evidence>
<dbReference type="InterPro" id="IPR042178">
    <property type="entry name" value="Serpin_sf_1"/>
</dbReference>
<sequence>MIAFAVVLIASVAIATSTTVGKLAEVNADFGFRMYDQIKSSQGVTDIFFSPISISTALGMLRLGAKSSTLDQISTSMKFNTLGNNQNQLFKDLNDMLYNTSNNYTLKSANKVFADQRFAVRDTFLNGTRDYFGAELEKLDFQGNPAAARTRINQWVEEKTEDKIEDLMSPSSITQQTVMVLANAVYFKGLWTQKFDRQLTSNATFRDGQNEFTVPMMTLADKRFNYAESSSLNCQILELPYAGSVSMFILLPTNTSGLDQLENQINVVNLNSLIGEMMSKKVNIFIPRFELKDLKLNLADYLKALGMTRMFTDTADLSGIGGNPGDLYVSSAVHKAFIKVDEEGTEAAAATGIGIGLTSVNTDPIPVFRADRPFMFFIRENSSGTILFFGRLKKTPASTSTTAQPTVGSGAGAFMNDKNQALFFVTAAVYLLASYWPFQK</sequence>
<comment type="similarity">
    <text evidence="1 2">Belongs to the serpin family.</text>
</comment>
<dbReference type="KEGG" id="lak:106151835"/>
<proteinExistence type="inferred from homology"/>
<dbReference type="InterPro" id="IPR000215">
    <property type="entry name" value="Serpin_fam"/>
</dbReference>
<dbReference type="InterPro" id="IPR023796">
    <property type="entry name" value="Serpin_dom"/>
</dbReference>
<dbReference type="PROSITE" id="PS00284">
    <property type="entry name" value="SERPIN"/>
    <property type="match status" value="1"/>
</dbReference>
<dbReference type="RefSeq" id="XP_023933632.1">
    <property type="nucleotide sequence ID" value="XM_024077864.1"/>
</dbReference>
<gene>
    <name evidence="7 8" type="primary">LOC106151835</name>
</gene>
<evidence type="ECO:0000256" key="3">
    <source>
        <dbReference type="SAM" id="Phobius"/>
    </source>
</evidence>
<dbReference type="Proteomes" id="UP000085678">
    <property type="component" value="Unplaced"/>
</dbReference>
<dbReference type="SMART" id="SM00093">
    <property type="entry name" value="SERPIN"/>
    <property type="match status" value="1"/>
</dbReference>
<dbReference type="SUPFAM" id="SSF56574">
    <property type="entry name" value="Serpins"/>
    <property type="match status" value="1"/>
</dbReference>
<evidence type="ECO:0000313" key="7">
    <source>
        <dbReference type="RefSeq" id="XP_013380714.1"/>
    </source>
</evidence>
<dbReference type="PANTHER" id="PTHR11461">
    <property type="entry name" value="SERINE PROTEASE INHIBITOR, SERPIN"/>
    <property type="match status" value="1"/>
</dbReference>
<evidence type="ECO:0000256" key="1">
    <source>
        <dbReference type="ARBA" id="ARBA00009500"/>
    </source>
</evidence>
<keyword evidence="3" id="KW-0472">Membrane</keyword>
<dbReference type="GO" id="GO:0004867">
    <property type="term" value="F:serine-type endopeptidase inhibitor activity"/>
    <property type="evidence" value="ECO:0007669"/>
    <property type="project" value="InterPro"/>
</dbReference>
<dbReference type="InterPro" id="IPR023795">
    <property type="entry name" value="Serpin_CS"/>
</dbReference>
<dbReference type="PRINTS" id="PR00780">
    <property type="entry name" value="LEUSERPINII"/>
</dbReference>
<dbReference type="Pfam" id="PF00079">
    <property type="entry name" value="Serpin"/>
    <property type="match status" value="1"/>
</dbReference>
<evidence type="ECO:0000259" key="5">
    <source>
        <dbReference type="SMART" id="SM00093"/>
    </source>
</evidence>
<dbReference type="Gene3D" id="3.30.497.10">
    <property type="entry name" value="Antithrombin, subunit I, domain 2"/>
    <property type="match status" value="1"/>
</dbReference>
<reference evidence="7 8" key="1">
    <citation type="submission" date="2025-04" db="UniProtKB">
        <authorList>
            <consortium name="RefSeq"/>
        </authorList>
    </citation>
    <scope>IDENTIFICATION</scope>
    <source>
        <tissue evidence="7 8">Gonads</tissue>
    </source>
</reference>
<evidence type="ECO:0000313" key="8">
    <source>
        <dbReference type="RefSeq" id="XP_023933632.1"/>
    </source>
</evidence>
<evidence type="ECO:0000256" key="2">
    <source>
        <dbReference type="RuleBase" id="RU000411"/>
    </source>
</evidence>
<dbReference type="InterPro" id="IPR036186">
    <property type="entry name" value="Serpin_sf"/>
</dbReference>
<feature type="transmembrane region" description="Helical" evidence="3">
    <location>
        <begin position="421"/>
        <end position="438"/>
    </location>
</feature>
<dbReference type="InterPro" id="IPR042185">
    <property type="entry name" value="Serpin_sf_2"/>
</dbReference>
<keyword evidence="6" id="KW-1185">Reference proteome</keyword>
<dbReference type="AlphaFoldDB" id="A0A1S3H6F9"/>
<keyword evidence="3" id="KW-0812">Transmembrane</keyword>
<feature type="domain" description="Serpin" evidence="5">
    <location>
        <begin position="32"/>
        <end position="395"/>
    </location>
</feature>
<protein>
    <submittedName>
        <fullName evidence="7 8">Leukocyte elastase inhibitor-like</fullName>
    </submittedName>
</protein>
<name>A0A1S3H6F9_LINAN</name>
<evidence type="ECO:0000256" key="4">
    <source>
        <dbReference type="SAM" id="SignalP"/>
    </source>
</evidence>
<keyword evidence="3" id="KW-1133">Transmembrane helix</keyword>